<accession>A0A562MW24</accession>
<gene>
    <name evidence="2" type="ORF">IQ26_06326</name>
</gene>
<dbReference type="SUPFAM" id="SSF56601">
    <property type="entry name" value="beta-lactamase/transpeptidase-like"/>
    <property type="match status" value="1"/>
</dbReference>
<dbReference type="InterPro" id="IPR001466">
    <property type="entry name" value="Beta-lactam-related"/>
</dbReference>
<dbReference type="Gene3D" id="3.40.710.10">
    <property type="entry name" value="DD-peptidase/beta-lactamase superfamily"/>
    <property type="match status" value="1"/>
</dbReference>
<dbReference type="InterPro" id="IPR012338">
    <property type="entry name" value="Beta-lactam/transpept-like"/>
</dbReference>
<proteinExistence type="predicted"/>
<evidence type="ECO:0000313" key="3">
    <source>
        <dbReference type="Proteomes" id="UP000317122"/>
    </source>
</evidence>
<reference evidence="2 3" key="1">
    <citation type="journal article" date="2015" name="Stand. Genomic Sci.">
        <title>Genomic Encyclopedia of Bacterial and Archaeal Type Strains, Phase III: the genomes of soil and plant-associated and newly described type strains.</title>
        <authorList>
            <person name="Whitman W.B."/>
            <person name="Woyke T."/>
            <person name="Klenk H.P."/>
            <person name="Zhou Y."/>
            <person name="Lilburn T.G."/>
            <person name="Beck B.J."/>
            <person name="De Vos P."/>
            <person name="Vandamme P."/>
            <person name="Eisen J.A."/>
            <person name="Garrity G."/>
            <person name="Hugenholtz P."/>
            <person name="Kyrpides N.C."/>
        </authorList>
    </citation>
    <scope>NUCLEOTIDE SEQUENCE [LARGE SCALE GENOMIC DNA]</scope>
    <source>
        <strain evidence="2 3">CGMCC 1.2546</strain>
    </source>
</reference>
<evidence type="ECO:0000259" key="1">
    <source>
        <dbReference type="Pfam" id="PF00144"/>
    </source>
</evidence>
<dbReference type="PANTHER" id="PTHR43283:SF3">
    <property type="entry name" value="BETA-LACTAMASE FAMILY PROTEIN (AFU_ORTHOLOGUE AFUA_5G07500)"/>
    <property type="match status" value="1"/>
</dbReference>
<feature type="domain" description="Beta-lactamase-related" evidence="1">
    <location>
        <begin position="11"/>
        <end position="369"/>
    </location>
</feature>
<name>A0A562MW24_9HYPH</name>
<dbReference type="Proteomes" id="UP000317122">
    <property type="component" value="Unassembled WGS sequence"/>
</dbReference>
<dbReference type="Pfam" id="PF00144">
    <property type="entry name" value="Beta-lactamase"/>
    <property type="match status" value="1"/>
</dbReference>
<keyword evidence="3" id="KW-1185">Reference proteome</keyword>
<dbReference type="OrthoDB" id="9808046at2"/>
<comment type="caution">
    <text evidence="2">The sequence shown here is derived from an EMBL/GenBank/DDBJ whole genome shotgun (WGS) entry which is preliminary data.</text>
</comment>
<protein>
    <submittedName>
        <fullName evidence="2">CubicO group peptidase (Beta-lactamase class C family)</fullName>
    </submittedName>
</protein>
<evidence type="ECO:0000313" key="2">
    <source>
        <dbReference type="EMBL" id="TWI24103.1"/>
    </source>
</evidence>
<dbReference type="RefSeq" id="WP_145722298.1">
    <property type="nucleotide sequence ID" value="NZ_BSPF01000132.1"/>
</dbReference>
<dbReference type="AlphaFoldDB" id="A0A562MW24"/>
<sequence length="389" mass="42581">MDFATHSPSSLLQSAVDAREVPGIVAFATKKDGPIYHEAFGRRDFTKDDRMNVDSVFWIASMTKAITAAAAMQLVEQAKLSLDEPIGGLLPDLASPKVLEGFDKDGTPKLRPAKGPITLRQLMTHTSGFCYDMWNADMVRYMEHTQNPGIISCENKALTIPLTSDPGTRWEYGIGIDFVGKAVEATSGKALGSYLQDNMFSPLGMTDTSFKLRDDQRKRLVALHARSSPNSFDVMPFEIPQEPEFEMGGGGLYGTASDYGAFIRMLLNRGKINGNQVLKPETVDLMGQNNMGGLNMTKMHSAIPAVTNNVDFYTEQDKKWGLSFMINTQKTKEGRNPGGLAGAGLANTYFWVDPTAKVGGLVMTQILPFADPHVLPLFAGFEKAVYESL</sequence>
<dbReference type="PANTHER" id="PTHR43283">
    <property type="entry name" value="BETA-LACTAMASE-RELATED"/>
    <property type="match status" value="1"/>
</dbReference>
<organism evidence="2 3">
    <name type="scientific">Mesorhizobium tianshanense</name>
    <dbReference type="NCBI Taxonomy" id="39844"/>
    <lineage>
        <taxon>Bacteria</taxon>
        <taxon>Pseudomonadati</taxon>
        <taxon>Pseudomonadota</taxon>
        <taxon>Alphaproteobacteria</taxon>
        <taxon>Hyphomicrobiales</taxon>
        <taxon>Phyllobacteriaceae</taxon>
        <taxon>Mesorhizobium</taxon>
    </lineage>
</organism>
<dbReference type="EMBL" id="VLKT01000057">
    <property type="protein sequence ID" value="TWI24103.1"/>
    <property type="molecule type" value="Genomic_DNA"/>
</dbReference>
<dbReference type="InterPro" id="IPR050789">
    <property type="entry name" value="Diverse_Enzym_Activities"/>
</dbReference>